<reference evidence="1 2" key="1">
    <citation type="submission" date="2016-08" db="EMBL/GenBank/DDBJ databases">
        <authorList>
            <person name="Seilhamer J.J."/>
        </authorList>
    </citation>
    <scope>NUCLEOTIDE SEQUENCE [LARGE SCALE GENOMIC DNA]</scope>
    <source>
        <strain evidence="1">L21-II-0</strain>
    </source>
</reference>
<evidence type="ECO:0008006" key="3">
    <source>
        <dbReference type="Google" id="ProtNLM"/>
    </source>
</evidence>
<evidence type="ECO:0000313" key="1">
    <source>
        <dbReference type="EMBL" id="SCL75519.1"/>
    </source>
</evidence>
<protein>
    <recommendedName>
        <fullName evidence="3">DUF3467 domain-containing protein</fullName>
    </recommendedName>
</protein>
<proteinExistence type="predicted"/>
<dbReference type="STRING" id="118126.L21_1422"/>
<evidence type="ECO:0000313" key="2">
    <source>
        <dbReference type="Proteomes" id="UP000184671"/>
    </source>
</evidence>
<dbReference type="Proteomes" id="UP000184671">
    <property type="component" value="Unassembled WGS sequence"/>
</dbReference>
<sequence>MLRTGSLTGEDQLLCRSGSQKMGMANREISVNIPGNLDPVYSNRIQIAYKEDEFTFLFLHEIPGMNQARGKAIVSISPRHAKNLVEVLAKSVADYEQKFGKITSPEAAAQQESNVTIRGYS</sequence>
<dbReference type="InterPro" id="IPR021857">
    <property type="entry name" value="DUF3467"/>
</dbReference>
<gene>
    <name evidence="1" type="ORF">L21_1422</name>
</gene>
<accession>A0A1M4MKU1</accession>
<organism evidence="1 2">
    <name type="scientific">Methanoculleus chikugoensis</name>
    <dbReference type="NCBI Taxonomy" id="118126"/>
    <lineage>
        <taxon>Archaea</taxon>
        <taxon>Methanobacteriati</taxon>
        <taxon>Methanobacteriota</taxon>
        <taxon>Stenosarchaea group</taxon>
        <taxon>Methanomicrobia</taxon>
        <taxon>Methanomicrobiales</taxon>
        <taxon>Methanomicrobiaceae</taxon>
        <taxon>Methanoculleus</taxon>
    </lineage>
</organism>
<dbReference type="EMBL" id="FMID01000034">
    <property type="protein sequence ID" value="SCL75519.1"/>
    <property type="molecule type" value="Genomic_DNA"/>
</dbReference>
<dbReference type="Pfam" id="PF11950">
    <property type="entry name" value="DUF3467"/>
    <property type="match status" value="1"/>
</dbReference>
<dbReference type="AlphaFoldDB" id="A0A1M4MKU1"/>
<name>A0A1M4MKU1_9EURY</name>